<accession>A0A1I7UDB6</accession>
<dbReference type="Proteomes" id="UP000095282">
    <property type="component" value="Unplaced"/>
</dbReference>
<protein>
    <submittedName>
        <fullName evidence="3">WSN domain-containing protein</fullName>
    </submittedName>
</protein>
<name>A0A1I7UDB6_9PELO</name>
<feature type="chain" id="PRO_5009308776" evidence="1">
    <location>
        <begin position="20"/>
        <end position="418"/>
    </location>
</feature>
<dbReference type="STRING" id="1561998.A0A1I7UDB6"/>
<evidence type="ECO:0000256" key="1">
    <source>
        <dbReference type="SAM" id="SignalP"/>
    </source>
</evidence>
<keyword evidence="1" id="KW-0732">Signal</keyword>
<keyword evidence="2" id="KW-1185">Reference proteome</keyword>
<dbReference type="AlphaFoldDB" id="A0A1I7UDB6"/>
<sequence>MRKSITIIICIAILSSSIGSSNKHSARRPRLDFFLDDVTTLISLTDGIVRQSKISQDFIKQTSKFFHANSKKFASFYKLDIESVSEDVSKFHDEIQKLNLKSNFDELYQSVQLLSSLAVDRNTIQKSINLSLLNTYEKEVDALCEVKPKLKPPELSYLLIIHDCLLVSLTDEEVITCQKILESIDIKKVRDDFQMLHKIFSDISGYQTRVIQKFHDIEHLETVLLAASRFSNGTEVFKSLATSLSSSSKELIEIDLIAGQTHRLSKKMKLAIIGPEIRTDIQQAEAIRQLLILFDSTWFRRVLSPKLWNKLKIGMDPILKYAKTLNEIGNLMEKLRQNKASVEEVKTRIKYIEEWDGASTIGTNFISTIENCLKNISEENSSVDFQNYETISRSGHFSKKFFHNAPNLVSGLPFSLLK</sequence>
<dbReference type="WBParaSite" id="Csp11.Scaffold629.g8180.t1">
    <property type="protein sequence ID" value="Csp11.Scaffold629.g8180.t1"/>
    <property type="gene ID" value="Csp11.Scaffold629.g8180"/>
</dbReference>
<evidence type="ECO:0000313" key="3">
    <source>
        <dbReference type="WBParaSite" id="Csp11.Scaffold629.g8180.t1"/>
    </source>
</evidence>
<organism evidence="2 3">
    <name type="scientific">Caenorhabditis tropicalis</name>
    <dbReference type="NCBI Taxonomy" id="1561998"/>
    <lineage>
        <taxon>Eukaryota</taxon>
        <taxon>Metazoa</taxon>
        <taxon>Ecdysozoa</taxon>
        <taxon>Nematoda</taxon>
        <taxon>Chromadorea</taxon>
        <taxon>Rhabditida</taxon>
        <taxon>Rhabditina</taxon>
        <taxon>Rhabditomorpha</taxon>
        <taxon>Rhabditoidea</taxon>
        <taxon>Rhabditidae</taxon>
        <taxon>Peloderinae</taxon>
        <taxon>Caenorhabditis</taxon>
    </lineage>
</organism>
<feature type="signal peptide" evidence="1">
    <location>
        <begin position="1"/>
        <end position="19"/>
    </location>
</feature>
<reference evidence="3" key="1">
    <citation type="submission" date="2016-11" db="UniProtKB">
        <authorList>
            <consortium name="WormBaseParasite"/>
        </authorList>
    </citation>
    <scope>IDENTIFICATION</scope>
</reference>
<proteinExistence type="predicted"/>
<evidence type="ECO:0000313" key="2">
    <source>
        <dbReference type="Proteomes" id="UP000095282"/>
    </source>
</evidence>